<dbReference type="Pfam" id="PF01497">
    <property type="entry name" value="Peripla_BP_2"/>
    <property type="match status" value="1"/>
</dbReference>
<evidence type="ECO:0000259" key="6">
    <source>
        <dbReference type="PROSITE" id="PS50983"/>
    </source>
</evidence>
<evidence type="ECO:0000256" key="1">
    <source>
        <dbReference type="ARBA" id="ARBA00004193"/>
    </source>
</evidence>
<dbReference type="GO" id="GO:0030288">
    <property type="term" value="C:outer membrane-bounded periplasmic space"/>
    <property type="evidence" value="ECO:0007669"/>
    <property type="project" value="TreeGrafter"/>
</dbReference>
<name>A0A917HNU9_9BACI</name>
<dbReference type="GO" id="GO:1901678">
    <property type="term" value="P:iron coordination entity transport"/>
    <property type="evidence" value="ECO:0007669"/>
    <property type="project" value="UniProtKB-ARBA"/>
</dbReference>
<dbReference type="CDD" id="cd01146">
    <property type="entry name" value="FhuD"/>
    <property type="match status" value="1"/>
</dbReference>
<dbReference type="RefSeq" id="WP_188456426.1">
    <property type="nucleotide sequence ID" value="NZ_BMFR01000018.1"/>
</dbReference>
<evidence type="ECO:0000256" key="4">
    <source>
        <dbReference type="ARBA" id="ARBA00022729"/>
    </source>
</evidence>
<evidence type="ECO:0000313" key="7">
    <source>
        <dbReference type="EMBL" id="GGG84392.1"/>
    </source>
</evidence>
<feature type="domain" description="Fe/B12 periplasmic-binding" evidence="6">
    <location>
        <begin position="59"/>
        <end position="333"/>
    </location>
</feature>
<dbReference type="SUPFAM" id="SSF53807">
    <property type="entry name" value="Helical backbone' metal receptor"/>
    <property type="match status" value="1"/>
</dbReference>
<keyword evidence="3" id="KW-0813">Transport</keyword>
<dbReference type="EMBL" id="BMFR01000018">
    <property type="protein sequence ID" value="GGG84392.1"/>
    <property type="molecule type" value="Genomic_DNA"/>
</dbReference>
<evidence type="ECO:0000313" key="8">
    <source>
        <dbReference type="Proteomes" id="UP000622860"/>
    </source>
</evidence>
<dbReference type="Gene3D" id="3.40.50.1980">
    <property type="entry name" value="Nitrogenase molybdenum iron protein domain"/>
    <property type="match status" value="2"/>
</dbReference>
<reference evidence="7" key="2">
    <citation type="submission" date="2020-09" db="EMBL/GenBank/DDBJ databases">
        <authorList>
            <person name="Sun Q."/>
            <person name="Zhou Y."/>
        </authorList>
    </citation>
    <scope>NUCLEOTIDE SEQUENCE</scope>
    <source>
        <strain evidence="7">CGMCC 1.12754</strain>
    </source>
</reference>
<dbReference type="Proteomes" id="UP000622860">
    <property type="component" value="Unassembled WGS sequence"/>
</dbReference>
<keyword evidence="8" id="KW-1185">Reference proteome</keyword>
<evidence type="ECO:0000256" key="3">
    <source>
        <dbReference type="ARBA" id="ARBA00022448"/>
    </source>
</evidence>
<dbReference type="GO" id="GO:0005886">
    <property type="term" value="C:plasma membrane"/>
    <property type="evidence" value="ECO:0007669"/>
    <property type="project" value="UniProtKB-SubCell"/>
</dbReference>
<dbReference type="AlphaFoldDB" id="A0A917HNU9"/>
<protein>
    <submittedName>
        <fullName evidence="7">Ferrichrome ABC transporter substrate-binding protein</fullName>
    </submittedName>
</protein>
<gene>
    <name evidence="7" type="ORF">GCM10011398_32560</name>
</gene>
<reference evidence="7" key="1">
    <citation type="journal article" date="2014" name="Int. J. Syst. Evol. Microbiol.">
        <title>Complete genome sequence of Corynebacterium casei LMG S-19264T (=DSM 44701T), isolated from a smear-ripened cheese.</title>
        <authorList>
            <consortium name="US DOE Joint Genome Institute (JGI-PGF)"/>
            <person name="Walter F."/>
            <person name="Albersmeier A."/>
            <person name="Kalinowski J."/>
            <person name="Ruckert C."/>
        </authorList>
    </citation>
    <scope>NUCLEOTIDE SEQUENCE</scope>
    <source>
        <strain evidence="7">CGMCC 1.12754</strain>
    </source>
</reference>
<evidence type="ECO:0000256" key="5">
    <source>
        <dbReference type="SAM" id="SignalP"/>
    </source>
</evidence>
<comment type="subcellular location">
    <subcellularLocation>
        <location evidence="1">Cell membrane</location>
        <topology evidence="1">Lipid-anchor</topology>
    </subcellularLocation>
</comment>
<feature type="chain" id="PRO_5038843112" evidence="5">
    <location>
        <begin position="18"/>
        <end position="333"/>
    </location>
</feature>
<dbReference type="PANTHER" id="PTHR30532:SF29">
    <property type="entry name" value="FE(3+) DICITRATE-BINDING PERIPLASMIC PROTEIN"/>
    <property type="match status" value="1"/>
</dbReference>
<comment type="similarity">
    <text evidence="2">Belongs to the bacterial solute-binding protein 8 family.</text>
</comment>
<dbReference type="PANTHER" id="PTHR30532">
    <property type="entry name" value="IRON III DICITRATE-BINDING PERIPLASMIC PROTEIN"/>
    <property type="match status" value="1"/>
</dbReference>
<keyword evidence="4 5" id="KW-0732">Signal</keyword>
<comment type="caution">
    <text evidence="7">The sequence shown here is derived from an EMBL/GenBank/DDBJ whole genome shotgun (WGS) entry which is preliminary data.</text>
</comment>
<feature type="signal peptide" evidence="5">
    <location>
        <begin position="1"/>
        <end position="17"/>
    </location>
</feature>
<dbReference type="InterPro" id="IPR002491">
    <property type="entry name" value="ABC_transptr_periplasmic_BD"/>
</dbReference>
<accession>A0A917HNU9</accession>
<dbReference type="PROSITE" id="PS50983">
    <property type="entry name" value="FE_B12_PBP"/>
    <property type="match status" value="1"/>
</dbReference>
<evidence type="ECO:0000256" key="2">
    <source>
        <dbReference type="ARBA" id="ARBA00008814"/>
    </source>
</evidence>
<sequence length="333" mass="37305">MKKWILMISLITLSFLAACGEGAGNNEKGDASKDDNETNRTITIEDAIGEQEIKGTPKNIVVLEWFFAEHLLALGMQPAGVPNIDEYNNWINIEPELAESVQDVGTRQEPNLEAISRLDPDLIIAAKFRHENILEQLKEIAPTVTFAPYSKEAQKNLYGEMMNEFKTVAKIVDKEEKADKAINDLDQFYEKQKQRVEDAGLKGSEYIATLAFTTQNSPVLRLYTDNSIVAQVMSRLGFENAFESDKVEQYGFSEAGVETLQNFQKDNLQFLYIVQGDDNVFENQLKGNPVWEELSFVKAGNTHQIPGDTPVFGGVLSAKVLANELIDSMLEKK</sequence>
<dbReference type="InterPro" id="IPR051313">
    <property type="entry name" value="Bact_iron-sidero_bind"/>
</dbReference>
<dbReference type="PROSITE" id="PS51257">
    <property type="entry name" value="PROKAR_LIPOPROTEIN"/>
    <property type="match status" value="1"/>
</dbReference>
<proteinExistence type="inferred from homology"/>
<organism evidence="7 8">
    <name type="scientific">Virgibacillus oceani</name>
    <dbReference type="NCBI Taxonomy" id="1479511"/>
    <lineage>
        <taxon>Bacteria</taxon>
        <taxon>Bacillati</taxon>
        <taxon>Bacillota</taxon>
        <taxon>Bacilli</taxon>
        <taxon>Bacillales</taxon>
        <taxon>Bacillaceae</taxon>
        <taxon>Virgibacillus</taxon>
    </lineage>
</organism>